<sequence length="227" mass="23657">MATHDGVIDDQSFPSFRADMNSLFLALITEFSGNSQPPITYPFQRWVDTSTSPATIKRRNSGNTGWVVVGYGDTTNDGMATANNAALTGVSTAPTASAGTNTTQIANCAFVQSAIANNPSWQTAALINGWTSSTGGGFPTIAYRKLPTGAVVLQGVATKTTPANSVIFTLPTGYRPSATRRFVSMDTVPAVIDIASSGDVSIVFTFTGSGSPPATAFVVLDGIRFEV</sequence>
<dbReference type="EMBL" id="AP018203">
    <property type="protein sequence ID" value="BAY53697.1"/>
    <property type="molecule type" value="Genomic_DNA"/>
</dbReference>
<protein>
    <submittedName>
        <fullName evidence="1">Uncharacterized protein</fullName>
    </submittedName>
</protein>
<evidence type="ECO:0000313" key="1">
    <source>
        <dbReference type="EMBL" id="BAY53697.1"/>
    </source>
</evidence>
<dbReference type="Proteomes" id="UP000217895">
    <property type="component" value="Chromosome"/>
</dbReference>
<gene>
    <name evidence="1" type="ORF">NIES2135_05070</name>
</gene>
<dbReference type="AlphaFoldDB" id="A0A1Z4JB73"/>
<accession>A0A1Z4JB73</accession>
<evidence type="ECO:0000313" key="2">
    <source>
        <dbReference type="Proteomes" id="UP000217895"/>
    </source>
</evidence>
<organism evidence="1 2">
    <name type="scientific">Leptolyngbya boryana NIES-2135</name>
    <dbReference type="NCBI Taxonomy" id="1973484"/>
    <lineage>
        <taxon>Bacteria</taxon>
        <taxon>Bacillati</taxon>
        <taxon>Cyanobacteriota</taxon>
        <taxon>Cyanophyceae</taxon>
        <taxon>Leptolyngbyales</taxon>
        <taxon>Leptolyngbyaceae</taxon>
        <taxon>Leptolyngbya group</taxon>
        <taxon>Leptolyngbya</taxon>
    </lineage>
</organism>
<proteinExistence type="predicted"/>
<name>A0A1Z4JB73_LEPBY</name>
<reference evidence="1 2" key="1">
    <citation type="submission" date="2017-06" db="EMBL/GenBank/DDBJ databases">
        <title>Genome sequencing of cyanobaciteial culture collection at National Institute for Environmental Studies (NIES).</title>
        <authorList>
            <person name="Hirose Y."/>
            <person name="Shimura Y."/>
            <person name="Fujisawa T."/>
            <person name="Nakamura Y."/>
            <person name="Kawachi M."/>
        </authorList>
    </citation>
    <scope>NUCLEOTIDE SEQUENCE [LARGE SCALE GENOMIC DNA]</scope>
    <source>
        <strain evidence="1 2">NIES-2135</strain>
    </source>
</reference>
<keyword evidence="2" id="KW-1185">Reference proteome</keyword>